<name>A0A1L9B2J6_9BACT</name>
<comment type="caution">
    <text evidence="1">The sequence shown here is derived from an EMBL/GenBank/DDBJ whole genome shotgun (WGS) entry which is preliminary data.</text>
</comment>
<dbReference type="AlphaFoldDB" id="A0A1L9B2J6"/>
<dbReference type="EMBL" id="MPIN01000010">
    <property type="protein sequence ID" value="OJH36477.1"/>
    <property type="molecule type" value="Genomic_DNA"/>
</dbReference>
<reference evidence="1 2" key="2">
    <citation type="submission" date="2016-12" db="EMBL/GenBank/DDBJ databases">
        <title>Draft Genome Sequence of Cystobacter ferrugineus Strain Cbfe23.</title>
        <authorList>
            <person name="Akbar S."/>
            <person name="Dowd S.E."/>
            <person name="Stevens D.C."/>
        </authorList>
    </citation>
    <scope>NUCLEOTIDE SEQUENCE [LARGE SCALE GENOMIC DNA]</scope>
    <source>
        <strain evidence="1 2">Cbfe23</strain>
    </source>
</reference>
<evidence type="ECO:0000313" key="1">
    <source>
        <dbReference type="EMBL" id="OJH36477.1"/>
    </source>
</evidence>
<proteinExistence type="predicted"/>
<accession>A0A1L9B2J6</accession>
<sequence length="226" mass="25687">MSWFDCAEGSTLVMRRAPGDGGRPYLFRERLTRSRDGKAEVSRGAGSHHVFIKYWPWGPPPPREKFLRRDHLEIQGEAIPVDVFERTATKGGASSNHQYCGRLVEEVWKRVDAPAAEGALRVRHDRVHSDIPPGCSQPPVPELWESDAEGFVDTRRVLGVREEVVIDGWVYPCLRVRTWDHEGVPFDSLECPGVLGGKAQWEEVLRFSAGQIQRDRIEVVSFDCRR</sequence>
<evidence type="ECO:0000313" key="2">
    <source>
        <dbReference type="Proteomes" id="UP000182229"/>
    </source>
</evidence>
<organism evidence="1 2">
    <name type="scientific">Cystobacter ferrugineus</name>
    <dbReference type="NCBI Taxonomy" id="83449"/>
    <lineage>
        <taxon>Bacteria</taxon>
        <taxon>Pseudomonadati</taxon>
        <taxon>Myxococcota</taxon>
        <taxon>Myxococcia</taxon>
        <taxon>Myxococcales</taxon>
        <taxon>Cystobacterineae</taxon>
        <taxon>Archangiaceae</taxon>
        <taxon>Cystobacter</taxon>
    </lineage>
</organism>
<protein>
    <submittedName>
        <fullName evidence="1">Uncharacterized protein</fullName>
    </submittedName>
</protein>
<reference evidence="2" key="1">
    <citation type="submission" date="2016-11" db="EMBL/GenBank/DDBJ databases">
        <authorList>
            <person name="Shukria A."/>
            <person name="Stevens D.C."/>
        </authorList>
    </citation>
    <scope>NUCLEOTIDE SEQUENCE [LARGE SCALE GENOMIC DNA]</scope>
    <source>
        <strain evidence="2">Cbfe23</strain>
    </source>
</reference>
<dbReference type="Proteomes" id="UP000182229">
    <property type="component" value="Unassembled WGS sequence"/>
</dbReference>
<keyword evidence="2" id="KW-1185">Reference proteome</keyword>
<gene>
    <name evidence="1" type="ORF">BON30_32465</name>
</gene>